<proteinExistence type="predicted"/>
<reference evidence="2 3" key="1">
    <citation type="submission" date="2024-01" db="EMBL/GenBank/DDBJ databases">
        <title>The genome of the rayed Mediterranean limpet Patella caerulea (Linnaeus, 1758).</title>
        <authorList>
            <person name="Anh-Thu Weber A."/>
            <person name="Halstead-Nussloch G."/>
        </authorList>
    </citation>
    <scope>NUCLEOTIDE SEQUENCE [LARGE SCALE GENOMIC DNA]</scope>
    <source>
        <strain evidence="2">AATW-2023a</strain>
        <tissue evidence="2">Whole specimen</tissue>
    </source>
</reference>
<organism evidence="2 3">
    <name type="scientific">Patella caerulea</name>
    <name type="common">Rayed Mediterranean limpet</name>
    <dbReference type="NCBI Taxonomy" id="87958"/>
    <lineage>
        <taxon>Eukaryota</taxon>
        <taxon>Metazoa</taxon>
        <taxon>Spiralia</taxon>
        <taxon>Lophotrochozoa</taxon>
        <taxon>Mollusca</taxon>
        <taxon>Gastropoda</taxon>
        <taxon>Patellogastropoda</taxon>
        <taxon>Patelloidea</taxon>
        <taxon>Patellidae</taxon>
        <taxon>Patella</taxon>
    </lineage>
</organism>
<feature type="region of interest" description="Disordered" evidence="1">
    <location>
        <begin position="64"/>
        <end position="158"/>
    </location>
</feature>
<feature type="region of interest" description="Disordered" evidence="1">
    <location>
        <begin position="1"/>
        <end position="35"/>
    </location>
</feature>
<dbReference type="AlphaFoldDB" id="A0AAN8JTY5"/>
<feature type="compositionally biased region" description="Basic and acidic residues" evidence="1">
    <location>
        <begin position="99"/>
        <end position="121"/>
    </location>
</feature>
<dbReference type="Proteomes" id="UP001347796">
    <property type="component" value="Unassembled WGS sequence"/>
</dbReference>
<sequence>METSGDGQQYDLQRTPQRTTQQTTLRETETKQQSNSCFGCGSHEYWYRDCPQRATQRAIQRTTLRETDIGTPHKEPLNEQPQLRKQKLSKKLSKKYFREKKISEKLSKKSTHKEKIKEKSTPRAKRKEKPKEKPKKSVNATTPVYDANKSDTGLPPVPNATYLTRRPVTRVFLLKKRKQYTDASAVIIWPWIVCL</sequence>
<dbReference type="Gene3D" id="4.10.60.10">
    <property type="entry name" value="Zinc finger, CCHC-type"/>
    <property type="match status" value="1"/>
</dbReference>
<feature type="compositionally biased region" description="Low complexity" evidence="1">
    <location>
        <begin position="12"/>
        <end position="25"/>
    </location>
</feature>
<feature type="compositionally biased region" description="Polar residues" evidence="1">
    <location>
        <begin position="1"/>
        <end position="11"/>
    </location>
</feature>
<evidence type="ECO:0000313" key="2">
    <source>
        <dbReference type="EMBL" id="KAK6181944.1"/>
    </source>
</evidence>
<comment type="caution">
    <text evidence="2">The sequence shown here is derived from an EMBL/GenBank/DDBJ whole genome shotgun (WGS) entry which is preliminary data.</text>
</comment>
<name>A0AAN8JTY5_PATCE</name>
<accession>A0AAN8JTY5</accession>
<feature type="compositionally biased region" description="Basic residues" evidence="1">
    <location>
        <begin position="84"/>
        <end position="98"/>
    </location>
</feature>
<feature type="compositionally biased region" description="Basic residues" evidence="1">
    <location>
        <begin position="122"/>
        <end position="136"/>
    </location>
</feature>
<evidence type="ECO:0000256" key="1">
    <source>
        <dbReference type="SAM" id="MobiDB-lite"/>
    </source>
</evidence>
<protein>
    <submittedName>
        <fullName evidence="2">Uncharacterized protein</fullName>
    </submittedName>
</protein>
<gene>
    <name evidence="2" type="ORF">SNE40_009720</name>
</gene>
<evidence type="ECO:0000313" key="3">
    <source>
        <dbReference type="Proteomes" id="UP001347796"/>
    </source>
</evidence>
<dbReference type="EMBL" id="JAZGQO010000007">
    <property type="protein sequence ID" value="KAK6181944.1"/>
    <property type="molecule type" value="Genomic_DNA"/>
</dbReference>
<keyword evidence="3" id="KW-1185">Reference proteome</keyword>
<feature type="compositionally biased region" description="Basic and acidic residues" evidence="1">
    <location>
        <begin position="64"/>
        <end position="77"/>
    </location>
</feature>